<evidence type="ECO:0000313" key="10">
    <source>
        <dbReference type="EMBL" id="SKA76711.1"/>
    </source>
</evidence>
<dbReference type="EMBL" id="FUYH01000001">
    <property type="protein sequence ID" value="SKA76711.1"/>
    <property type="molecule type" value="Genomic_DNA"/>
</dbReference>
<feature type="binding site" evidence="7 8">
    <location>
        <position position="27"/>
    </location>
    <ligand>
        <name>S-adenosyl-L-methionine</name>
        <dbReference type="ChEBI" id="CHEBI:59789"/>
    </ligand>
</feature>
<feature type="binding site" evidence="7 8">
    <location>
        <position position="52"/>
    </location>
    <ligand>
        <name>S-adenosyl-L-methionine</name>
        <dbReference type="ChEBI" id="CHEBI:59789"/>
    </ligand>
</feature>
<dbReference type="FunFam" id="3.40.50.150:FF:000023">
    <property type="entry name" value="Ribosomal RNA small subunit methyltransferase A"/>
    <property type="match status" value="1"/>
</dbReference>
<dbReference type="PROSITE" id="PS51689">
    <property type="entry name" value="SAM_RNA_A_N6_MT"/>
    <property type="match status" value="1"/>
</dbReference>
<feature type="binding site" evidence="7 8">
    <location>
        <position position="98"/>
    </location>
    <ligand>
        <name>S-adenosyl-L-methionine</name>
        <dbReference type="ChEBI" id="CHEBI:59789"/>
    </ligand>
</feature>
<protein>
    <recommendedName>
        <fullName evidence="7">Ribosomal RNA small subunit methyltransferase A</fullName>
        <ecNumber evidence="7">2.1.1.182</ecNumber>
    </recommendedName>
    <alternativeName>
        <fullName evidence="7">16S rRNA (adenine(1518)-N(6)/adenine(1519)-N(6))-dimethyltransferase</fullName>
    </alternativeName>
    <alternativeName>
        <fullName evidence="7">16S rRNA dimethyladenosine transferase</fullName>
    </alternativeName>
    <alternativeName>
        <fullName evidence="7">16S rRNA dimethylase</fullName>
    </alternativeName>
    <alternativeName>
        <fullName evidence="7">S-adenosylmethionine-6-N', N'-adenosyl(rRNA) dimethyltransferase</fullName>
    </alternativeName>
</protein>
<dbReference type="GO" id="GO:0005829">
    <property type="term" value="C:cytosol"/>
    <property type="evidence" value="ECO:0007669"/>
    <property type="project" value="TreeGrafter"/>
</dbReference>
<evidence type="ECO:0000256" key="6">
    <source>
        <dbReference type="ARBA" id="ARBA00022884"/>
    </source>
</evidence>
<dbReference type="Pfam" id="PF00398">
    <property type="entry name" value="RrnaAD"/>
    <property type="match status" value="1"/>
</dbReference>
<accession>A0A1T4WJ96</accession>
<dbReference type="OrthoDB" id="9814755at2"/>
<organism evidence="10 11">
    <name type="scientific">Caloramator quimbayensis</name>
    <dbReference type="NCBI Taxonomy" id="1147123"/>
    <lineage>
        <taxon>Bacteria</taxon>
        <taxon>Bacillati</taxon>
        <taxon>Bacillota</taxon>
        <taxon>Clostridia</taxon>
        <taxon>Eubacteriales</taxon>
        <taxon>Clostridiaceae</taxon>
        <taxon>Caloramator</taxon>
    </lineage>
</organism>
<dbReference type="PROSITE" id="PS01131">
    <property type="entry name" value="RRNA_A_DIMETH"/>
    <property type="match status" value="1"/>
</dbReference>
<keyword evidence="1 7" id="KW-0963">Cytoplasm</keyword>
<evidence type="ECO:0000313" key="11">
    <source>
        <dbReference type="Proteomes" id="UP000190105"/>
    </source>
</evidence>
<dbReference type="HAMAP" id="MF_00607">
    <property type="entry name" value="16SrRNA_methyltr_A"/>
    <property type="match status" value="1"/>
</dbReference>
<proteinExistence type="inferred from homology"/>
<dbReference type="InterPro" id="IPR020596">
    <property type="entry name" value="rRNA_Ade_Mease_Trfase_CS"/>
</dbReference>
<evidence type="ECO:0000256" key="1">
    <source>
        <dbReference type="ARBA" id="ARBA00022490"/>
    </source>
</evidence>
<evidence type="ECO:0000256" key="5">
    <source>
        <dbReference type="ARBA" id="ARBA00022691"/>
    </source>
</evidence>
<keyword evidence="3 7" id="KW-0489">Methyltransferase</keyword>
<dbReference type="InterPro" id="IPR011530">
    <property type="entry name" value="rRNA_adenine_dimethylase"/>
</dbReference>
<comment type="catalytic activity">
    <reaction evidence="7">
        <text>adenosine(1518)/adenosine(1519) in 16S rRNA + 4 S-adenosyl-L-methionine = N(6)-dimethyladenosine(1518)/N(6)-dimethyladenosine(1519) in 16S rRNA + 4 S-adenosyl-L-homocysteine + 4 H(+)</text>
        <dbReference type="Rhea" id="RHEA:19609"/>
        <dbReference type="Rhea" id="RHEA-COMP:10232"/>
        <dbReference type="Rhea" id="RHEA-COMP:10233"/>
        <dbReference type="ChEBI" id="CHEBI:15378"/>
        <dbReference type="ChEBI" id="CHEBI:57856"/>
        <dbReference type="ChEBI" id="CHEBI:59789"/>
        <dbReference type="ChEBI" id="CHEBI:74411"/>
        <dbReference type="ChEBI" id="CHEBI:74493"/>
        <dbReference type="EC" id="2.1.1.182"/>
    </reaction>
</comment>
<dbReference type="SMART" id="SM00650">
    <property type="entry name" value="rADc"/>
    <property type="match status" value="1"/>
</dbReference>
<dbReference type="Gene3D" id="3.40.50.150">
    <property type="entry name" value="Vaccinia Virus protein VP39"/>
    <property type="match status" value="1"/>
</dbReference>
<dbReference type="NCBIfam" id="TIGR00755">
    <property type="entry name" value="ksgA"/>
    <property type="match status" value="1"/>
</dbReference>
<comment type="subcellular location">
    <subcellularLocation>
        <location evidence="7">Cytoplasm</location>
    </subcellularLocation>
</comment>
<feature type="binding site" evidence="7 8">
    <location>
        <position position="25"/>
    </location>
    <ligand>
        <name>S-adenosyl-L-methionine</name>
        <dbReference type="ChEBI" id="CHEBI:59789"/>
    </ligand>
</feature>
<dbReference type="RefSeq" id="WP_078695279.1">
    <property type="nucleotide sequence ID" value="NZ_FUYH01000001.1"/>
</dbReference>
<dbReference type="InterPro" id="IPR001737">
    <property type="entry name" value="KsgA/Erm"/>
</dbReference>
<evidence type="ECO:0000256" key="4">
    <source>
        <dbReference type="ARBA" id="ARBA00022679"/>
    </source>
</evidence>
<evidence type="ECO:0000256" key="2">
    <source>
        <dbReference type="ARBA" id="ARBA00022552"/>
    </source>
</evidence>
<dbReference type="EC" id="2.1.1.182" evidence="7"/>
<name>A0A1T4WJ96_9CLOT</name>
<evidence type="ECO:0000256" key="8">
    <source>
        <dbReference type="PROSITE-ProRule" id="PRU01026"/>
    </source>
</evidence>
<comment type="function">
    <text evidence="7">Specifically dimethylates two adjacent adenosines (A1518 and A1519) in the loop of a conserved hairpin near the 3'-end of 16S rRNA in the 30S particle. May play a critical role in biogenesis of 30S subunits.</text>
</comment>
<dbReference type="Proteomes" id="UP000190105">
    <property type="component" value="Unassembled WGS sequence"/>
</dbReference>
<comment type="similarity">
    <text evidence="7">Belongs to the class I-like SAM-binding methyltransferase superfamily. rRNA adenine N(6)-methyltransferase family. RsmA subfamily.</text>
</comment>
<evidence type="ECO:0000256" key="7">
    <source>
        <dbReference type="HAMAP-Rule" id="MF_00607"/>
    </source>
</evidence>
<reference evidence="11" key="1">
    <citation type="submission" date="2017-02" db="EMBL/GenBank/DDBJ databases">
        <authorList>
            <person name="Varghese N."/>
            <person name="Submissions S."/>
        </authorList>
    </citation>
    <scope>NUCLEOTIDE SEQUENCE [LARGE SCALE GENOMIC DNA]</scope>
    <source>
        <strain evidence="11">USBA 833</strain>
    </source>
</reference>
<dbReference type="STRING" id="1147123.SAMN05443428_101249"/>
<dbReference type="InterPro" id="IPR023165">
    <property type="entry name" value="rRNA_Ade_diMease-like_C"/>
</dbReference>
<dbReference type="Gene3D" id="1.10.8.100">
    <property type="entry name" value="Ribosomal RNA adenine dimethylase-like, domain 2"/>
    <property type="match status" value="1"/>
</dbReference>
<keyword evidence="6 7" id="KW-0694">RNA-binding</keyword>
<keyword evidence="11" id="KW-1185">Reference proteome</keyword>
<feature type="binding site" evidence="7 8">
    <location>
        <position position="73"/>
    </location>
    <ligand>
        <name>S-adenosyl-L-methionine</name>
        <dbReference type="ChEBI" id="CHEBI:59789"/>
    </ligand>
</feature>
<dbReference type="GO" id="GO:0003723">
    <property type="term" value="F:RNA binding"/>
    <property type="evidence" value="ECO:0007669"/>
    <property type="project" value="UniProtKB-UniRule"/>
</dbReference>
<dbReference type="InterPro" id="IPR020598">
    <property type="entry name" value="rRNA_Ade_methylase_Trfase_N"/>
</dbReference>
<keyword evidence="5 7" id="KW-0949">S-adenosyl-L-methionine</keyword>
<sequence>MSLTSKTLDIINHFGFKFNKNLGQNFLIDENILNKIIEGAQIQEEDCVIEVGPGIGTLTQAMAKHCKRVVSVEIDDSLIEILKETLGNYENIKIIHGDALKVDFKRLIEEENLENVKVAANLPYYLTTPFITNILSQKTNIKSLTLMIQKEVADRIIAKTGSSEYGSLSLLCSYYCDVKKIAKVSKNCFIPKPKVESMIIRMDIKDKPSIKVLDEALLFRVIRSAFNMRRKTLWNALKPLGLGDEKLKCALKNSGIDSLRRGETLSLEEFGKLSDEIKKLI</sequence>
<dbReference type="InterPro" id="IPR029063">
    <property type="entry name" value="SAM-dependent_MTases_sf"/>
</dbReference>
<dbReference type="AlphaFoldDB" id="A0A1T4WJ96"/>
<dbReference type="PANTHER" id="PTHR11727:SF7">
    <property type="entry name" value="DIMETHYLADENOSINE TRANSFERASE-RELATED"/>
    <property type="match status" value="1"/>
</dbReference>
<evidence type="ECO:0000256" key="3">
    <source>
        <dbReference type="ARBA" id="ARBA00022603"/>
    </source>
</evidence>
<dbReference type="PANTHER" id="PTHR11727">
    <property type="entry name" value="DIMETHYLADENOSINE TRANSFERASE"/>
    <property type="match status" value="1"/>
</dbReference>
<feature type="binding site" evidence="7 8">
    <location>
        <position position="121"/>
    </location>
    <ligand>
        <name>S-adenosyl-L-methionine</name>
        <dbReference type="ChEBI" id="CHEBI:59789"/>
    </ligand>
</feature>
<evidence type="ECO:0000259" key="9">
    <source>
        <dbReference type="SMART" id="SM00650"/>
    </source>
</evidence>
<dbReference type="CDD" id="cd02440">
    <property type="entry name" value="AdoMet_MTases"/>
    <property type="match status" value="1"/>
</dbReference>
<dbReference type="GO" id="GO:0052908">
    <property type="term" value="F:16S rRNA (adenine(1518)-N(6)/adenine(1519)-N(6))-dimethyltransferase activity"/>
    <property type="evidence" value="ECO:0007669"/>
    <property type="project" value="UniProtKB-EC"/>
</dbReference>
<keyword evidence="4 7" id="KW-0808">Transferase</keyword>
<dbReference type="SUPFAM" id="SSF53335">
    <property type="entry name" value="S-adenosyl-L-methionine-dependent methyltransferases"/>
    <property type="match status" value="1"/>
</dbReference>
<keyword evidence="2 7" id="KW-0698">rRNA processing</keyword>
<gene>
    <name evidence="7" type="primary">rsmA</name>
    <name evidence="7" type="synonym">ksgA</name>
    <name evidence="10" type="ORF">SAMN05443428_101249</name>
</gene>
<feature type="domain" description="Ribosomal RNA adenine methylase transferase N-terminal" evidence="9">
    <location>
        <begin position="32"/>
        <end position="206"/>
    </location>
</feature>